<dbReference type="Gene3D" id="3.90.1640.30">
    <property type="match status" value="1"/>
</dbReference>
<reference evidence="2 3" key="1">
    <citation type="journal article" date="2018" name="Mol. Biol. Evol.">
        <title>Broad Genomic Sampling Reveals a Smut Pathogenic Ancestry of the Fungal Clade Ustilaginomycotina.</title>
        <authorList>
            <person name="Kijpornyongpan T."/>
            <person name="Mondo S.J."/>
            <person name="Barry K."/>
            <person name="Sandor L."/>
            <person name="Lee J."/>
            <person name="Lipzen A."/>
            <person name="Pangilinan J."/>
            <person name="LaButti K."/>
            <person name="Hainaut M."/>
            <person name="Henrissat B."/>
            <person name="Grigoriev I.V."/>
            <person name="Spatafora J.W."/>
            <person name="Aime M.C."/>
        </authorList>
    </citation>
    <scope>NUCLEOTIDE SEQUENCE [LARGE SCALE GENOMIC DNA]</scope>
    <source>
        <strain evidence="2 3">MCA 5214</strain>
    </source>
</reference>
<sequence length="483" mass="51774">MPTAWRFDPLQPLEASHTWPAPAADMAAATTFLRRLLPSAASSPSTSADAPIALSMDTPLVLLPDKDADGLCSTQVLHRTLLHLGVPPEHIKIHHLSKATHAASRSETDKIKALNPAAVILLDQGSRPGPPLLGKDTPPVLVIDHHYLHPGEGGPEGSLMLNASHSLPVATSALLTWCLCRPLWSDVDSKDTSELAATSIDWLAVLGTCGDLSVNVAWDPPWPDLSPEIKRWTKKRIGTAVALLNAPRRTPDFDVATAYASLAAAPDPLALLDPHKNKHAQRLYDARNAVGEEAERCTHTPPKFAKDGRLAVLFINSAYQVHPGIATRWSGALRGAKKLQVVMCANTGYSPTGTHTHFSCRRAGAALKRGEDPNIIELLHEYAARDPQFLNDAKGAKALNFARGHREASGGILPHKLWERFVELMEIGVSADKSEAGSSSGGGQKTSPSKAGQKTKLTSFFAAKGAKKEDSNDKKVKVEESAA</sequence>
<dbReference type="EMBL" id="KZ819663">
    <property type="protein sequence ID" value="PWN29487.1"/>
    <property type="molecule type" value="Genomic_DNA"/>
</dbReference>
<protein>
    <recommendedName>
        <fullName evidence="4">DHH phosphoesterase</fullName>
    </recommendedName>
</protein>
<dbReference type="PANTHER" id="PTHR30255">
    <property type="entry name" value="SINGLE-STRANDED-DNA-SPECIFIC EXONUCLEASE RECJ"/>
    <property type="match status" value="1"/>
</dbReference>
<keyword evidence="3" id="KW-1185">Reference proteome</keyword>
<dbReference type="InterPro" id="IPR051673">
    <property type="entry name" value="SSDNA_exonuclease_RecJ"/>
</dbReference>
<name>A0A316UW09_9BASI</name>
<evidence type="ECO:0000256" key="1">
    <source>
        <dbReference type="SAM" id="MobiDB-lite"/>
    </source>
</evidence>
<dbReference type="SUPFAM" id="SSF64182">
    <property type="entry name" value="DHH phosphoesterases"/>
    <property type="match status" value="1"/>
</dbReference>
<dbReference type="AlphaFoldDB" id="A0A316UW09"/>
<evidence type="ECO:0000313" key="3">
    <source>
        <dbReference type="Proteomes" id="UP000245884"/>
    </source>
</evidence>
<dbReference type="STRING" id="1569628.A0A316UW09"/>
<evidence type="ECO:0000313" key="2">
    <source>
        <dbReference type="EMBL" id="PWN29487.1"/>
    </source>
</evidence>
<dbReference type="OrthoDB" id="284473at2759"/>
<evidence type="ECO:0008006" key="4">
    <source>
        <dbReference type="Google" id="ProtNLM"/>
    </source>
</evidence>
<gene>
    <name evidence="2" type="ORF">BDZ90DRAFT_216685</name>
</gene>
<feature type="compositionally biased region" description="Polar residues" evidence="1">
    <location>
        <begin position="445"/>
        <end position="458"/>
    </location>
</feature>
<dbReference type="InterPro" id="IPR038763">
    <property type="entry name" value="DHH_sf"/>
</dbReference>
<dbReference type="PANTHER" id="PTHR30255:SF2">
    <property type="entry name" value="SINGLE-STRANDED-DNA-SPECIFIC EXONUCLEASE RECJ"/>
    <property type="match status" value="1"/>
</dbReference>
<dbReference type="GeneID" id="37026106"/>
<feature type="compositionally biased region" description="Basic and acidic residues" evidence="1">
    <location>
        <begin position="466"/>
        <end position="483"/>
    </location>
</feature>
<accession>A0A316UW09</accession>
<feature type="region of interest" description="Disordered" evidence="1">
    <location>
        <begin position="432"/>
        <end position="483"/>
    </location>
</feature>
<proteinExistence type="predicted"/>
<organism evidence="2 3">
    <name type="scientific">Jaminaea rosea</name>
    <dbReference type="NCBI Taxonomy" id="1569628"/>
    <lineage>
        <taxon>Eukaryota</taxon>
        <taxon>Fungi</taxon>
        <taxon>Dikarya</taxon>
        <taxon>Basidiomycota</taxon>
        <taxon>Ustilaginomycotina</taxon>
        <taxon>Exobasidiomycetes</taxon>
        <taxon>Microstromatales</taxon>
        <taxon>Microstromatales incertae sedis</taxon>
        <taxon>Jaminaea</taxon>
    </lineage>
</organism>
<dbReference type="Proteomes" id="UP000245884">
    <property type="component" value="Unassembled WGS sequence"/>
</dbReference>
<dbReference type="RefSeq" id="XP_025364099.1">
    <property type="nucleotide sequence ID" value="XM_025504283.1"/>
</dbReference>